<evidence type="ECO:0000256" key="1">
    <source>
        <dbReference type="SAM" id="MobiDB-lite"/>
    </source>
</evidence>
<dbReference type="EMBL" id="JACGWJ010000010">
    <property type="protein sequence ID" value="KAL0392947.1"/>
    <property type="molecule type" value="Genomic_DNA"/>
</dbReference>
<gene>
    <name evidence="2" type="ORF">Sradi_2517500</name>
</gene>
<evidence type="ECO:0000313" key="2">
    <source>
        <dbReference type="EMBL" id="KAL0392947.1"/>
    </source>
</evidence>
<feature type="region of interest" description="Disordered" evidence="1">
    <location>
        <begin position="1"/>
        <end position="43"/>
    </location>
</feature>
<comment type="caution">
    <text evidence="2">The sequence shown here is derived from an EMBL/GenBank/DDBJ whole genome shotgun (WGS) entry which is preliminary data.</text>
</comment>
<organism evidence="2">
    <name type="scientific">Sesamum radiatum</name>
    <name type="common">Black benniseed</name>
    <dbReference type="NCBI Taxonomy" id="300843"/>
    <lineage>
        <taxon>Eukaryota</taxon>
        <taxon>Viridiplantae</taxon>
        <taxon>Streptophyta</taxon>
        <taxon>Embryophyta</taxon>
        <taxon>Tracheophyta</taxon>
        <taxon>Spermatophyta</taxon>
        <taxon>Magnoliopsida</taxon>
        <taxon>eudicotyledons</taxon>
        <taxon>Gunneridae</taxon>
        <taxon>Pentapetalae</taxon>
        <taxon>asterids</taxon>
        <taxon>lamiids</taxon>
        <taxon>Lamiales</taxon>
        <taxon>Pedaliaceae</taxon>
        <taxon>Sesamum</taxon>
    </lineage>
</organism>
<accession>A0AAW2SLL0</accession>
<feature type="region of interest" description="Disordered" evidence="1">
    <location>
        <begin position="55"/>
        <end position="75"/>
    </location>
</feature>
<name>A0AAW2SLL0_SESRA</name>
<protein>
    <submittedName>
        <fullName evidence="2">Uncharacterized protein</fullName>
    </submittedName>
</protein>
<sequence>MASSNESVLFVRESRPDEDPSEATSKGMSLHSAGPSSSRRRSRRQAIVAFRGLLYEEDEVGGDEEEASSLAKERS</sequence>
<proteinExistence type="predicted"/>
<reference evidence="2" key="1">
    <citation type="submission" date="2020-06" db="EMBL/GenBank/DDBJ databases">
        <authorList>
            <person name="Li T."/>
            <person name="Hu X."/>
            <person name="Zhang T."/>
            <person name="Song X."/>
            <person name="Zhang H."/>
            <person name="Dai N."/>
            <person name="Sheng W."/>
            <person name="Hou X."/>
            <person name="Wei L."/>
        </authorList>
    </citation>
    <scope>NUCLEOTIDE SEQUENCE</scope>
    <source>
        <strain evidence="2">G02</strain>
        <tissue evidence="2">Leaf</tissue>
    </source>
</reference>
<feature type="compositionally biased region" description="Acidic residues" evidence="1">
    <location>
        <begin position="55"/>
        <end position="67"/>
    </location>
</feature>
<dbReference type="AlphaFoldDB" id="A0AAW2SLL0"/>
<reference evidence="2" key="2">
    <citation type="journal article" date="2024" name="Plant">
        <title>Genomic evolution and insights into agronomic trait innovations of Sesamum species.</title>
        <authorList>
            <person name="Miao H."/>
            <person name="Wang L."/>
            <person name="Qu L."/>
            <person name="Liu H."/>
            <person name="Sun Y."/>
            <person name="Le M."/>
            <person name="Wang Q."/>
            <person name="Wei S."/>
            <person name="Zheng Y."/>
            <person name="Lin W."/>
            <person name="Duan Y."/>
            <person name="Cao H."/>
            <person name="Xiong S."/>
            <person name="Wang X."/>
            <person name="Wei L."/>
            <person name="Li C."/>
            <person name="Ma Q."/>
            <person name="Ju M."/>
            <person name="Zhao R."/>
            <person name="Li G."/>
            <person name="Mu C."/>
            <person name="Tian Q."/>
            <person name="Mei H."/>
            <person name="Zhang T."/>
            <person name="Gao T."/>
            <person name="Zhang H."/>
        </authorList>
    </citation>
    <scope>NUCLEOTIDE SEQUENCE</scope>
    <source>
        <strain evidence="2">G02</strain>
    </source>
</reference>